<keyword evidence="3" id="KW-1185">Reference proteome</keyword>
<protein>
    <submittedName>
        <fullName evidence="2">DNA-binding protein, excisionase family</fullName>
    </submittedName>
</protein>
<dbReference type="eggNOG" id="ENOG5033842">
    <property type="taxonomic scope" value="Bacteria"/>
</dbReference>
<dbReference type="AlphaFoldDB" id="C5C8H3"/>
<dbReference type="InterPro" id="IPR010093">
    <property type="entry name" value="SinI_DNA-bd"/>
</dbReference>
<evidence type="ECO:0000259" key="1">
    <source>
        <dbReference type="Pfam" id="PF12728"/>
    </source>
</evidence>
<reference evidence="3" key="1">
    <citation type="journal article" date="2010" name="J. Bacteriol.">
        <title>Genome sequence of the Fleming strain of Micrococcus luteus, a simple free-living actinobacterium.</title>
        <authorList>
            <person name="Young M."/>
            <person name="Artsatbanov V."/>
            <person name="Beller H.R."/>
            <person name="Chandra G."/>
            <person name="Chater K.F."/>
            <person name="Dover L.G."/>
            <person name="Goh E.B."/>
            <person name="Kahan T."/>
            <person name="Kaprelyants A.S."/>
            <person name="Kyrpides N."/>
            <person name="Lapidus A."/>
            <person name="Lowry S.R."/>
            <person name="Lykidis A."/>
            <person name="Mahillon J."/>
            <person name="Markowitz V."/>
            <person name="Mavromatis K."/>
            <person name="Mukamolova G.V."/>
            <person name="Oren A."/>
            <person name="Rokem J.S."/>
            <person name="Smith M.C."/>
            <person name="Young D.I."/>
            <person name="Greenblatt C.L."/>
        </authorList>
    </citation>
    <scope>NUCLEOTIDE SEQUENCE [LARGE SCALE GENOMIC DNA]</scope>
    <source>
        <strain evidence="3">ATCC 4698 / DSM 20030 / JCM 1464 / NBRC 3333 / NCIMB 9278 / NCTC 2665 / VKM Ac-2230</strain>
    </source>
</reference>
<name>C5C8H3_MICLC</name>
<dbReference type="NCBIfam" id="TIGR01764">
    <property type="entry name" value="excise"/>
    <property type="match status" value="1"/>
</dbReference>
<dbReference type="STRING" id="465515.Mlut_02150"/>
<dbReference type="EMBL" id="CP001628">
    <property type="protein sequence ID" value="ACS29775.1"/>
    <property type="molecule type" value="Genomic_DNA"/>
</dbReference>
<sequence>MHEQVRLRYSSCMTLLTVGEAAERLKVSDRYVRRLVERGDVPARRLGESWFIDERALTRRARRAPGIGRTWAPRTAWAAVDLLAGGNGRAFLDQPRISRLRSRLRTLTAAEMHRLAENRARPHRFHASPRARAKLADALVPSGVSALDQSDLARRFGFAAVEGSQREEGYLLGDLEALQSRLRLDASAAGEVVIRHIPAPVDPSALLRTEAVVALDLMDSDDVRERAAGREALDRLLHRVWVKSRVVV</sequence>
<feature type="domain" description="Helix-turn-helix" evidence="1">
    <location>
        <begin position="15"/>
        <end position="62"/>
    </location>
</feature>
<keyword evidence="2" id="KW-0238">DNA-binding</keyword>
<dbReference type="HOGENOM" id="CLU_097893_0_0_11"/>
<dbReference type="KEGG" id="mlu:Mlut_02150"/>
<evidence type="ECO:0000313" key="3">
    <source>
        <dbReference type="Proteomes" id="UP000000738"/>
    </source>
</evidence>
<dbReference type="GO" id="GO:0003677">
    <property type="term" value="F:DNA binding"/>
    <property type="evidence" value="ECO:0007669"/>
    <property type="project" value="UniProtKB-KW"/>
</dbReference>
<gene>
    <name evidence="2" type="ordered locus">Mlut_02150</name>
</gene>
<proteinExistence type="predicted"/>
<dbReference type="Pfam" id="PF12728">
    <property type="entry name" value="HTH_17"/>
    <property type="match status" value="1"/>
</dbReference>
<evidence type="ECO:0000313" key="2">
    <source>
        <dbReference type="EMBL" id="ACS29775.1"/>
    </source>
</evidence>
<dbReference type="InterPro" id="IPR041657">
    <property type="entry name" value="HTH_17"/>
</dbReference>
<accession>C5C8H3</accession>
<dbReference type="EnsemblBacteria" id="ACS29775">
    <property type="protein sequence ID" value="ACS29775"/>
    <property type="gene ID" value="Mlut_02150"/>
</dbReference>
<organism evidence="2 3">
    <name type="scientific">Micrococcus luteus (strain ATCC 4698 / DSM 20030 / JCM 1464 / CCM 169 / CCUG 5858 / IAM 1056 / NBRC 3333 / NCIMB 9278 / NCTC 2665 / VKM Ac-2230)</name>
    <name type="common">Micrococcus lysodeikticus</name>
    <dbReference type="NCBI Taxonomy" id="465515"/>
    <lineage>
        <taxon>Bacteria</taxon>
        <taxon>Bacillati</taxon>
        <taxon>Actinomycetota</taxon>
        <taxon>Actinomycetes</taxon>
        <taxon>Micrococcales</taxon>
        <taxon>Micrococcaceae</taxon>
        <taxon>Micrococcus</taxon>
    </lineage>
</organism>
<dbReference type="Proteomes" id="UP000000738">
    <property type="component" value="Chromosome"/>
</dbReference>
<dbReference type="SUPFAM" id="SSF46955">
    <property type="entry name" value="Putative DNA-binding domain"/>
    <property type="match status" value="1"/>
</dbReference>
<dbReference type="InterPro" id="IPR009061">
    <property type="entry name" value="DNA-bd_dom_put_sf"/>
</dbReference>